<accession>A0A1B7MF21</accession>
<sequence length="542" mass="62145">MNQAQQSPIRRGPMCSHPGKRITLCNIAEELRCHIFSFLSYSEIILCALTCQTMYKTVKNSTELQYLIELGAQRLMPVHPRPPTVSIAECLRILRDKANAWSSFDLSVTKRLRVPWFFNPKLITITHQKLTLSPWHGRGIMSKVIDIRTCTPETARLPPCRWNKGNANPSPGAYLCYRYLDETQDLVITVYKLSVDTSASDFMYQIHFRTISTDKEHPLAHISCLELTCRVPSKEDRRFQKSEVTVLGGRVAFYHEVQVLIEDIDEIYSYWSLHVWSWCDGGQSDDIYLSGEGYSLFEIRFLTNEKLLSLTSHCCIENYNVEDLSNAPQLQARFRMPLISTQLRFRYPSVFHSTSSCTRLAAPDERWIWTTNPEDRVICVKISRPWSIFVIRAQLFFMDIPPSWFDAASEDKLVVPWSSWGPHNSRYLPLDRDRSSQAVSGVGGSRIMRLVGTRMHMADFNPSAVARGVGKIVREPTTIPTRSMNSFTEDVTTHLPYVEVVNNDREFDGTLWDVILDEEKVLIITLANVANEQAMGVEIIEM</sequence>
<evidence type="ECO:0000313" key="2">
    <source>
        <dbReference type="EMBL" id="OAX31178.1"/>
    </source>
</evidence>
<proteinExistence type="predicted"/>
<dbReference type="InParanoid" id="A0A1B7MF21"/>
<evidence type="ECO:0000259" key="1">
    <source>
        <dbReference type="Pfam" id="PF00646"/>
    </source>
</evidence>
<dbReference type="Proteomes" id="UP000092154">
    <property type="component" value="Unassembled WGS sequence"/>
</dbReference>
<dbReference type="EMBL" id="KV449542">
    <property type="protein sequence ID" value="OAX31178.1"/>
    <property type="molecule type" value="Genomic_DNA"/>
</dbReference>
<name>A0A1B7MF21_9AGAM</name>
<keyword evidence="3" id="KW-1185">Reference proteome</keyword>
<evidence type="ECO:0000313" key="3">
    <source>
        <dbReference type="Proteomes" id="UP000092154"/>
    </source>
</evidence>
<dbReference type="SUPFAM" id="SSF81383">
    <property type="entry name" value="F-box domain"/>
    <property type="match status" value="1"/>
</dbReference>
<dbReference type="OrthoDB" id="2745718at2759"/>
<dbReference type="CDD" id="cd09917">
    <property type="entry name" value="F-box_SF"/>
    <property type="match status" value="1"/>
</dbReference>
<organism evidence="2 3">
    <name type="scientific">Rhizopogon vinicolor AM-OR11-026</name>
    <dbReference type="NCBI Taxonomy" id="1314800"/>
    <lineage>
        <taxon>Eukaryota</taxon>
        <taxon>Fungi</taxon>
        <taxon>Dikarya</taxon>
        <taxon>Basidiomycota</taxon>
        <taxon>Agaricomycotina</taxon>
        <taxon>Agaricomycetes</taxon>
        <taxon>Agaricomycetidae</taxon>
        <taxon>Boletales</taxon>
        <taxon>Suillineae</taxon>
        <taxon>Rhizopogonaceae</taxon>
        <taxon>Rhizopogon</taxon>
    </lineage>
</organism>
<protein>
    <recommendedName>
        <fullName evidence="1">F-box domain-containing protein</fullName>
    </recommendedName>
</protein>
<dbReference type="Pfam" id="PF00646">
    <property type="entry name" value="F-box"/>
    <property type="match status" value="1"/>
</dbReference>
<gene>
    <name evidence="2" type="ORF">K503DRAFT_870733</name>
</gene>
<dbReference type="InterPro" id="IPR001810">
    <property type="entry name" value="F-box_dom"/>
</dbReference>
<feature type="domain" description="F-box" evidence="1">
    <location>
        <begin position="25"/>
        <end position="61"/>
    </location>
</feature>
<reference evidence="2 3" key="1">
    <citation type="submission" date="2016-06" db="EMBL/GenBank/DDBJ databases">
        <title>Comparative genomics of the ectomycorrhizal sister species Rhizopogon vinicolor and Rhizopogon vesiculosus (Basidiomycota: Boletales) reveals a divergence of the mating type B locus.</title>
        <authorList>
            <consortium name="DOE Joint Genome Institute"/>
            <person name="Mujic A.B."/>
            <person name="Kuo A."/>
            <person name="Tritt A."/>
            <person name="Lipzen A."/>
            <person name="Chen C."/>
            <person name="Johnson J."/>
            <person name="Sharma A."/>
            <person name="Barry K."/>
            <person name="Grigoriev I.V."/>
            <person name="Spatafora J.W."/>
        </authorList>
    </citation>
    <scope>NUCLEOTIDE SEQUENCE [LARGE SCALE GENOMIC DNA]</scope>
    <source>
        <strain evidence="2 3">AM-OR11-026</strain>
    </source>
</reference>
<dbReference type="InterPro" id="IPR036047">
    <property type="entry name" value="F-box-like_dom_sf"/>
</dbReference>
<dbReference type="AlphaFoldDB" id="A0A1B7MF21"/>